<dbReference type="AlphaFoldDB" id="A0A4U9QZD0"/>
<evidence type="ECO:0000313" key="4">
    <source>
        <dbReference type="EMBL" id="VTQ88076.1"/>
    </source>
</evidence>
<evidence type="ECO:0000313" key="3">
    <source>
        <dbReference type="EMBL" id="VTQ83518.1"/>
    </source>
</evidence>
<organism evidence="3 5">
    <name type="scientific">Hathewaya histolytica</name>
    <name type="common">Clostridium histolyticum</name>
    <dbReference type="NCBI Taxonomy" id="1498"/>
    <lineage>
        <taxon>Bacteria</taxon>
        <taxon>Bacillati</taxon>
        <taxon>Bacillota</taxon>
        <taxon>Clostridia</taxon>
        <taxon>Eubacteriales</taxon>
        <taxon>Clostridiaceae</taxon>
        <taxon>Hathewaya</taxon>
    </lineage>
</organism>
<accession>A0A4U9QZD0</accession>
<gene>
    <name evidence="3" type="ORF">NCTC503_00369</name>
    <name evidence="4" type="ORF">NCTC503_01179</name>
</gene>
<proteinExistence type="predicted"/>
<feature type="compositionally biased region" description="Basic and acidic residues" evidence="1">
    <location>
        <begin position="99"/>
        <end position="112"/>
    </location>
</feature>
<keyword evidence="2" id="KW-0732">Signal</keyword>
<dbReference type="Proteomes" id="UP000308489">
    <property type="component" value="Chromosome 1"/>
</dbReference>
<keyword evidence="5" id="KW-1185">Reference proteome</keyword>
<feature type="chain" id="PRO_5036125016" evidence="2">
    <location>
        <begin position="28"/>
        <end position="123"/>
    </location>
</feature>
<dbReference type="RefSeq" id="WP_138209177.1">
    <property type="nucleotide sequence ID" value="NZ_CBCRUQ010000034.1"/>
</dbReference>
<dbReference type="KEGG" id="hhw:NCTC503_00369"/>
<dbReference type="EMBL" id="LR590481">
    <property type="protein sequence ID" value="VTQ83518.1"/>
    <property type="molecule type" value="Genomic_DNA"/>
</dbReference>
<dbReference type="KEGG" id="hhw:NCTC503_01179"/>
<evidence type="ECO:0000256" key="2">
    <source>
        <dbReference type="SAM" id="SignalP"/>
    </source>
</evidence>
<reference evidence="3 5" key="1">
    <citation type="submission" date="2019-05" db="EMBL/GenBank/DDBJ databases">
        <authorList>
            <consortium name="Pathogen Informatics"/>
        </authorList>
    </citation>
    <scope>NUCLEOTIDE SEQUENCE [LARGE SCALE GENOMIC DNA]</scope>
    <source>
        <strain evidence="3 5">NCTC503</strain>
    </source>
</reference>
<dbReference type="EMBL" id="LR590481">
    <property type="protein sequence ID" value="VTQ88076.1"/>
    <property type="molecule type" value="Genomic_DNA"/>
</dbReference>
<protein>
    <submittedName>
        <fullName evidence="3">Uncharacterized protein</fullName>
    </submittedName>
</protein>
<dbReference type="OrthoDB" id="9771173at2"/>
<sequence length="123" mass="14299">MLKMKKTIASTLIVTFLATMLPVKVLAVENSSSKYEEKEVVEEVKESKIVKEEEEKREKNIKHFLKEDSTYEAVVYPDAVHYKEDGKWKEIDNSLVESKDEEFKGTQKPEEKEVIDDNTLKES</sequence>
<name>A0A4U9QZD0_HATHI</name>
<feature type="region of interest" description="Disordered" evidence="1">
    <location>
        <begin position="99"/>
        <end position="123"/>
    </location>
</feature>
<feature type="signal peptide" evidence="2">
    <location>
        <begin position="1"/>
        <end position="27"/>
    </location>
</feature>
<evidence type="ECO:0000313" key="5">
    <source>
        <dbReference type="Proteomes" id="UP000308489"/>
    </source>
</evidence>
<evidence type="ECO:0000256" key="1">
    <source>
        <dbReference type="SAM" id="MobiDB-lite"/>
    </source>
</evidence>